<dbReference type="SUPFAM" id="SSF56112">
    <property type="entry name" value="Protein kinase-like (PK-like)"/>
    <property type="match status" value="1"/>
</dbReference>
<dbReference type="GO" id="GO:0004674">
    <property type="term" value="F:protein serine/threonine kinase activity"/>
    <property type="evidence" value="ECO:0007669"/>
    <property type="project" value="UniProtKB-KW"/>
</dbReference>
<evidence type="ECO:0000256" key="11">
    <source>
        <dbReference type="ARBA" id="ARBA00047899"/>
    </source>
</evidence>
<dbReference type="InterPro" id="IPR008271">
    <property type="entry name" value="Ser/Thr_kinase_AS"/>
</dbReference>
<evidence type="ECO:0000256" key="6">
    <source>
        <dbReference type="ARBA" id="ARBA00022679"/>
    </source>
</evidence>
<evidence type="ECO:0000256" key="1">
    <source>
        <dbReference type="ARBA" id="ARBA00004514"/>
    </source>
</evidence>
<proteinExistence type="predicted"/>
<dbReference type="InterPro" id="IPR051681">
    <property type="entry name" value="Ser/Thr_Kinases-Pseudokinases"/>
</dbReference>
<dbReference type="GO" id="GO:0004713">
    <property type="term" value="F:protein tyrosine kinase activity"/>
    <property type="evidence" value="ECO:0007669"/>
    <property type="project" value="UniProtKB-KW"/>
</dbReference>
<organism evidence="14 15">
    <name type="scientific">Malus baccata</name>
    <name type="common">Siberian crab apple</name>
    <name type="synonym">Pyrus baccata</name>
    <dbReference type="NCBI Taxonomy" id="106549"/>
    <lineage>
        <taxon>Eukaryota</taxon>
        <taxon>Viridiplantae</taxon>
        <taxon>Streptophyta</taxon>
        <taxon>Embryophyta</taxon>
        <taxon>Tracheophyta</taxon>
        <taxon>Spermatophyta</taxon>
        <taxon>Magnoliopsida</taxon>
        <taxon>eudicotyledons</taxon>
        <taxon>Gunneridae</taxon>
        <taxon>Pentapetalae</taxon>
        <taxon>rosids</taxon>
        <taxon>fabids</taxon>
        <taxon>Rosales</taxon>
        <taxon>Rosaceae</taxon>
        <taxon>Amygdaloideae</taxon>
        <taxon>Maleae</taxon>
        <taxon>Malus</taxon>
    </lineage>
</organism>
<keyword evidence="9" id="KW-0067">ATP-binding</keyword>
<protein>
    <recommendedName>
        <fullName evidence="2">non-specific serine/threonine protein kinase</fullName>
        <ecNumber evidence="2">2.7.11.1</ecNumber>
    </recommendedName>
</protein>
<feature type="domain" description="Protein kinase" evidence="13">
    <location>
        <begin position="99"/>
        <end position="380"/>
    </location>
</feature>
<evidence type="ECO:0000256" key="5">
    <source>
        <dbReference type="ARBA" id="ARBA00022553"/>
    </source>
</evidence>
<dbReference type="Gene3D" id="3.30.200.20">
    <property type="entry name" value="Phosphorylase Kinase, domain 1"/>
    <property type="match status" value="1"/>
</dbReference>
<keyword evidence="15" id="KW-1185">Reference proteome</keyword>
<keyword evidence="10" id="KW-0829">Tyrosine-protein kinase</keyword>
<dbReference type="EC" id="2.7.11.1" evidence="2"/>
<evidence type="ECO:0000256" key="4">
    <source>
        <dbReference type="ARBA" id="ARBA00022527"/>
    </source>
</evidence>
<reference evidence="14 15" key="1">
    <citation type="journal article" date="2019" name="G3 (Bethesda)">
        <title>Sequencing of a Wild Apple (Malus baccata) Genome Unravels the Differences Between Cultivated and Wild Apple Species Regarding Disease Resistance and Cold Tolerance.</title>
        <authorList>
            <person name="Chen X."/>
        </authorList>
    </citation>
    <scope>NUCLEOTIDE SEQUENCE [LARGE SCALE GENOMIC DNA]</scope>
    <source>
        <strain evidence="15">cv. Shandingzi</strain>
        <tissue evidence="14">Leaves</tissue>
    </source>
</reference>
<evidence type="ECO:0000256" key="9">
    <source>
        <dbReference type="ARBA" id="ARBA00022840"/>
    </source>
</evidence>
<dbReference type="SMART" id="SM00220">
    <property type="entry name" value="S_TKc"/>
    <property type="match status" value="1"/>
</dbReference>
<evidence type="ECO:0000313" key="14">
    <source>
        <dbReference type="EMBL" id="TQE07105.1"/>
    </source>
</evidence>
<keyword evidence="5" id="KW-0597">Phosphoprotein</keyword>
<evidence type="ECO:0000256" key="12">
    <source>
        <dbReference type="ARBA" id="ARBA00048679"/>
    </source>
</evidence>
<keyword evidence="4" id="KW-0723">Serine/threonine-protein kinase</keyword>
<comment type="catalytic activity">
    <reaction evidence="12">
        <text>L-seryl-[protein] + ATP = O-phospho-L-seryl-[protein] + ADP + H(+)</text>
        <dbReference type="Rhea" id="RHEA:17989"/>
        <dbReference type="Rhea" id="RHEA-COMP:9863"/>
        <dbReference type="Rhea" id="RHEA-COMP:11604"/>
        <dbReference type="ChEBI" id="CHEBI:15378"/>
        <dbReference type="ChEBI" id="CHEBI:29999"/>
        <dbReference type="ChEBI" id="CHEBI:30616"/>
        <dbReference type="ChEBI" id="CHEBI:83421"/>
        <dbReference type="ChEBI" id="CHEBI:456216"/>
        <dbReference type="EC" id="2.7.11.1"/>
    </reaction>
</comment>
<dbReference type="AlphaFoldDB" id="A0A540N7R5"/>
<keyword evidence="8" id="KW-0418">Kinase</keyword>
<keyword evidence="3" id="KW-0963">Cytoplasm</keyword>
<dbReference type="PANTHER" id="PTHR44329:SF228">
    <property type="entry name" value="KINASE-LIKE PROTEIN"/>
    <property type="match status" value="1"/>
</dbReference>
<dbReference type="GO" id="GO:0005829">
    <property type="term" value="C:cytosol"/>
    <property type="evidence" value="ECO:0007669"/>
    <property type="project" value="UniProtKB-SubCell"/>
</dbReference>
<dbReference type="STRING" id="106549.A0A540N7R5"/>
<dbReference type="InterPro" id="IPR001245">
    <property type="entry name" value="Ser-Thr/Tyr_kinase_cat_dom"/>
</dbReference>
<dbReference type="GO" id="GO:0071244">
    <property type="term" value="P:cellular response to carbon dioxide"/>
    <property type="evidence" value="ECO:0007669"/>
    <property type="project" value="UniProtKB-ARBA"/>
</dbReference>
<accession>A0A540N7R5</accession>
<keyword evidence="7" id="KW-0547">Nucleotide-binding</keyword>
<dbReference type="FunFam" id="3.30.200.20:FF:000034">
    <property type="entry name" value="Kinase suppressor of Ras 1"/>
    <property type="match status" value="1"/>
</dbReference>
<dbReference type="GO" id="GO:0009637">
    <property type="term" value="P:response to blue light"/>
    <property type="evidence" value="ECO:0007669"/>
    <property type="project" value="UniProtKB-ARBA"/>
</dbReference>
<dbReference type="PANTHER" id="PTHR44329">
    <property type="entry name" value="SERINE/THREONINE-PROTEIN KINASE TNNI3K-RELATED"/>
    <property type="match status" value="1"/>
</dbReference>
<evidence type="ECO:0000256" key="8">
    <source>
        <dbReference type="ARBA" id="ARBA00022777"/>
    </source>
</evidence>
<evidence type="ECO:0000256" key="3">
    <source>
        <dbReference type="ARBA" id="ARBA00022490"/>
    </source>
</evidence>
<dbReference type="Pfam" id="PF07714">
    <property type="entry name" value="PK_Tyr_Ser-Thr"/>
    <property type="match status" value="1"/>
</dbReference>
<dbReference type="GO" id="GO:0005524">
    <property type="term" value="F:ATP binding"/>
    <property type="evidence" value="ECO:0007669"/>
    <property type="project" value="UniProtKB-KW"/>
</dbReference>
<dbReference type="GO" id="GO:0005886">
    <property type="term" value="C:plasma membrane"/>
    <property type="evidence" value="ECO:0007669"/>
    <property type="project" value="TreeGrafter"/>
</dbReference>
<keyword evidence="6" id="KW-0808">Transferase</keyword>
<gene>
    <name evidence="14" type="ORF">C1H46_007299</name>
</gene>
<name>A0A540N7R5_MALBA</name>
<comment type="catalytic activity">
    <reaction evidence="11">
        <text>L-threonyl-[protein] + ATP = O-phospho-L-threonyl-[protein] + ADP + H(+)</text>
        <dbReference type="Rhea" id="RHEA:46608"/>
        <dbReference type="Rhea" id="RHEA-COMP:11060"/>
        <dbReference type="Rhea" id="RHEA-COMP:11605"/>
        <dbReference type="ChEBI" id="CHEBI:15378"/>
        <dbReference type="ChEBI" id="CHEBI:30013"/>
        <dbReference type="ChEBI" id="CHEBI:30616"/>
        <dbReference type="ChEBI" id="CHEBI:61977"/>
        <dbReference type="ChEBI" id="CHEBI:456216"/>
        <dbReference type="EC" id="2.7.11.1"/>
    </reaction>
</comment>
<dbReference type="GO" id="GO:0001659">
    <property type="term" value="P:temperature homeostasis"/>
    <property type="evidence" value="ECO:0007669"/>
    <property type="project" value="UniProtKB-ARBA"/>
</dbReference>
<dbReference type="GO" id="GO:1902456">
    <property type="term" value="P:regulation of stomatal opening"/>
    <property type="evidence" value="ECO:0007669"/>
    <property type="project" value="UniProtKB-ARBA"/>
</dbReference>
<dbReference type="PRINTS" id="PR00109">
    <property type="entry name" value="TYRKINASE"/>
</dbReference>
<sequence>MDSRTSENVEVADVPNMVDHQKGNMNSKLRSAGSMSFKEVEPKINGTGSISSKEMIFRADKIDLKNLDIQLEKHLSRVWSRNIESTRPKEEWEIDLAKLEIRYIVARGTYGTVFRGTYDDQDVAVKLLDWGEDGYATGAETAALRASFQKEVAVWHKLDHPNVTKFIGASMGTSDLKIPTKGSSSDGVDSHPTRACCVVVEYLAGGTLKQFLIRNRQKKLAFKVVIQLALDLSRGLSYLHSQKIVHRDVKTENMLLDTRINLKIADFGVARVEAQNPRDMTGETGTLGYMAPEVLDGKPYNRRCDVYSFGICLWEIYCCDMPYPDLSFADVSSAVVRQNLRPEIPKCCPSSLANIMRKCWDGNADKRPEMGEVVKMLEVIDTSKGGGMIPEDRSPGCFCFAPTRGP</sequence>
<dbReference type="InterPro" id="IPR011009">
    <property type="entry name" value="Kinase-like_dom_sf"/>
</dbReference>
<dbReference type="GO" id="GO:0010114">
    <property type="term" value="P:response to red light"/>
    <property type="evidence" value="ECO:0007669"/>
    <property type="project" value="UniProtKB-ARBA"/>
</dbReference>
<evidence type="ECO:0000313" key="15">
    <source>
        <dbReference type="Proteomes" id="UP000315295"/>
    </source>
</evidence>
<evidence type="ECO:0000256" key="7">
    <source>
        <dbReference type="ARBA" id="ARBA00022741"/>
    </source>
</evidence>
<evidence type="ECO:0000256" key="2">
    <source>
        <dbReference type="ARBA" id="ARBA00012513"/>
    </source>
</evidence>
<dbReference type="PROSITE" id="PS00108">
    <property type="entry name" value="PROTEIN_KINASE_ST"/>
    <property type="match status" value="1"/>
</dbReference>
<dbReference type="InterPro" id="IPR000719">
    <property type="entry name" value="Prot_kinase_dom"/>
</dbReference>
<comment type="subcellular location">
    <subcellularLocation>
        <location evidence="1">Cytoplasm</location>
        <location evidence="1">Cytosol</location>
    </subcellularLocation>
</comment>
<dbReference type="Proteomes" id="UP000315295">
    <property type="component" value="Unassembled WGS sequence"/>
</dbReference>
<dbReference type="EMBL" id="VIEB01000091">
    <property type="protein sequence ID" value="TQE07105.1"/>
    <property type="molecule type" value="Genomic_DNA"/>
</dbReference>
<evidence type="ECO:0000259" key="13">
    <source>
        <dbReference type="PROSITE" id="PS50011"/>
    </source>
</evidence>
<dbReference type="FunFam" id="1.10.510.10:FF:000310">
    <property type="entry name" value="Serine/threonine-protein kinase HT1"/>
    <property type="match status" value="1"/>
</dbReference>
<dbReference type="Gene3D" id="1.10.510.10">
    <property type="entry name" value="Transferase(Phosphotransferase) domain 1"/>
    <property type="match status" value="1"/>
</dbReference>
<dbReference type="CDD" id="cd13999">
    <property type="entry name" value="STKc_MAP3K-like"/>
    <property type="match status" value="1"/>
</dbReference>
<evidence type="ECO:0000256" key="10">
    <source>
        <dbReference type="ARBA" id="ARBA00023137"/>
    </source>
</evidence>
<dbReference type="PROSITE" id="PS50011">
    <property type="entry name" value="PROTEIN_KINASE_DOM"/>
    <property type="match status" value="1"/>
</dbReference>
<comment type="caution">
    <text evidence="14">The sequence shown here is derived from an EMBL/GenBank/DDBJ whole genome shotgun (WGS) entry which is preliminary data.</text>
</comment>